<reference evidence="3" key="1">
    <citation type="journal article" date="2019" name="Int. J. Syst. Evol. Microbiol.">
        <title>The Global Catalogue of Microorganisms (GCM) 10K type strain sequencing project: providing services to taxonomists for standard genome sequencing and annotation.</title>
        <authorList>
            <consortium name="The Broad Institute Genomics Platform"/>
            <consortium name="The Broad Institute Genome Sequencing Center for Infectious Disease"/>
            <person name="Wu L."/>
            <person name="Ma J."/>
        </authorList>
    </citation>
    <scope>NUCLEOTIDE SEQUENCE [LARGE SCALE GENOMIC DNA]</scope>
    <source>
        <strain evidence="3">JCM 4376</strain>
    </source>
</reference>
<accession>A0ABQ2VZL6</accession>
<dbReference type="InterPro" id="IPR036629">
    <property type="entry name" value="YjbJ_sf"/>
</dbReference>
<proteinExistence type="predicted"/>
<feature type="compositionally biased region" description="Pro residues" evidence="1">
    <location>
        <begin position="61"/>
        <end position="70"/>
    </location>
</feature>
<gene>
    <name evidence="2" type="ORF">GCM10015535_35510</name>
</gene>
<organism evidence="2 3">
    <name type="scientific">Streptomyces gelaticus</name>
    <dbReference type="NCBI Taxonomy" id="285446"/>
    <lineage>
        <taxon>Bacteria</taxon>
        <taxon>Bacillati</taxon>
        <taxon>Actinomycetota</taxon>
        <taxon>Actinomycetes</taxon>
        <taxon>Kitasatosporales</taxon>
        <taxon>Streptomycetaceae</taxon>
        <taxon>Streptomyces</taxon>
    </lineage>
</organism>
<evidence type="ECO:0000256" key="1">
    <source>
        <dbReference type="SAM" id="MobiDB-lite"/>
    </source>
</evidence>
<evidence type="ECO:0000313" key="2">
    <source>
        <dbReference type="EMBL" id="GGV86758.1"/>
    </source>
</evidence>
<evidence type="ECO:0008006" key="4">
    <source>
        <dbReference type="Google" id="ProtNLM"/>
    </source>
</evidence>
<name>A0ABQ2VZL6_9ACTN</name>
<dbReference type="Proteomes" id="UP000660675">
    <property type="component" value="Unassembled WGS sequence"/>
</dbReference>
<dbReference type="SUPFAM" id="SSF69047">
    <property type="entry name" value="Hypothetical protein YjbJ"/>
    <property type="match status" value="1"/>
</dbReference>
<feature type="compositionally biased region" description="Basic and acidic residues" evidence="1">
    <location>
        <begin position="16"/>
        <end position="53"/>
    </location>
</feature>
<feature type="region of interest" description="Disordered" evidence="1">
    <location>
        <begin position="1"/>
        <end position="70"/>
    </location>
</feature>
<keyword evidence="3" id="KW-1185">Reference proteome</keyword>
<protein>
    <recommendedName>
        <fullName evidence="4">CsbD family protein</fullName>
    </recommendedName>
</protein>
<evidence type="ECO:0000313" key="3">
    <source>
        <dbReference type="Proteomes" id="UP000660675"/>
    </source>
</evidence>
<comment type="caution">
    <text evidence="2">The sequence shown here is derived from an EMBL/GenBank/DDBJ whole genome shotgun (WGS) entry which is preliminary data.</text>
</comment>
<dbReference type="EMBL" id="BMTF01000010">
    <property type="protein sequence ID" value="GGV86758.1"/>
    <property type="molecule type" value="Genomic_DNA"/>
</dbReference>
<sequence>MSGISPVEGFAMVHGSGKDKVQGKAEEAVGRSTGGRREEAGGRIRRAKGEMKKKMGGGHDQPPPRVPPAR</sequence>